<dbReference type="Pfam" id="PF04434">
    <property type="entry name" value="SWIM"/>
    <property type="match status" value="1"/>
</dbReference>
<proteinExistence type="predicted"/>
<dbReference type="InterPro" id="IPR007527">
    <property type="entry name" value="Znf_SWIM"/>
</dbReference>
<evidence type="ECO:0000256" key="1">
    <source>
        <dbReference type="PROSITE-ProRule" id="PRU00325"/>
    </source>
</evidence>
<dbReference type="PROSITE" id="PS50966">
    <property type="entry name" value="ZF_SWIM"/>
    <property type="match status" value="1"/>
</dbReference>
<evidence type="ECO:0000313" key="3">
    <source>
        <dbReference type="EMBL" id="WNF32964.1"/>
    </source>
</evidence>
<evidence type="ECO:0000259" key="2">
    <source>
        <dbReference type="PROSITE" id="PS50966"/>
    </source>
</evidence>
<dbReference type="Proteomes" id="UP001303701">
    <property type="component" value="Chromosome"/>
</dbReference>
<dbReference type="RefSeq" id="WP_311066643.1">
    <property type="nucleotide sequence ID" value="NZ_CP134501.1"/>
</dbReference>
<protein>
    <submittedName>
        <fullName evidence="3">SWIM zinc finger family protein</fullName>
    </submittedName>
</protein>
<keyword evidence="4" id="KW-1185">Reference proteome</keyword>
<keyword evidence="1" id="KW-0863">Zinc-finger</keyword>
<accession>A0ABY9W9Z0</accession>
<organism evidence="3 4">
    <name type="scientific">Aeribacillus composti</name>
    <dbReference type="NCBI Taxonomy" id="1868734"/>
    <lineage>
        <taxon>Bacteria</taxon>
        <taxon>Bacillati</taxon>
        <taxon>Bacillota</taxon>
        <taxon>Bacilli</taxon>
        <taxon>Bacillales</taxon>
        <taxon>Bacillaceae</taxon>
        <taxon>Aeribacillus</taxon>
    </lineage>
</organism>
<gene>
    <name evidence="3" type="ORF">RI196_17365</name>
</gene>
<dbReference type="EMBL" id="CP134501">
    <property type="protein sequence ID" value="WNF32964.1"/>
    <property type="molecule type" value="Genomic_DNA"/>
</dbReference>
<evidence type="ECO:0000313" key="4">
    <source>
        <dbReference type="Proteomes" id="UP001303701"/>
    </source>
</evidence>
<name>A0ABY9W9Z0_9BACI</name>
<keyword evidence="1" id="KW-0862">Zinc</keyword>
<dbReference type="GeneID" id="301127767"/>
<feature type="domain" description="SWIM-type" evidence="2">
    <location>
        <begin position="66"/>
        <end position="99"/>
    </location>
</feature>
<keyword evidence="1" id="KW-0479">Metal-binding</keyword>
<reference evidence="3 4" key="1">
    <citation type="submission" date="2023-09" db="EMBL/GenBank/DDBJ databases">
        <title>Different Types of Thermotolerant Ring-Cleaving Dioxygenases derived from Aeribacillus composti HB-1 applied for multiple aromatic hydrocarbons removal.</title>
        <authorList>
            <person name="Cao L."/>
            <person name="Li M."/>
            <person name="Ma T."/>
        </authorList>
    </citation>
    <scope>NUCLEOTIDE SEQUENCE [LARGE SCALE GENOMIC DNA]</scope>
    <source>
        <strain evidence="3 4">HB-1</strain>
    </source>
</reference>
<sequence length="538" mass="64117">MPSHIFDKQLVLQCSEQVMNMLSPETEEHREWMKKGFLLYRQGNVFNVKQEGIFITAAVVEDVKRAHVKLDLEYFQLSSCSCSNEFPCRHLIAVFLYIYALTDDLGDFFNKWKEKPNKKLAVLKEEGLIQKGMKPSEQPAEDWSELFKAELDNVETLFGTQRIYAIWYKVYPLLKKKEPKNRELKPLYHIMLASSLLVEICRFCHQNETNTNSPALFQYAAQVIEELQLAIIEHVKQIKTTPLPFSADPILHDMTDHIRELLFCGKAFLYERVVIYRIIWEHLLNRKKWIEEERTMLEHRKDDEMKKDGLFILECELAIFHFDFLDKNEDHIIHYLHETDLPLLPFLFDWIISMNKRKEFKRFRKWVPVILDQANLYIQVEDFYDRQETIYYLLNEFEHYRAQAGDDETFEHACRKLLPYSYAVYHEYLIEKGLFHTWAELQLSIGFSLDDVESRLLTVIEKKAPGVLLPLLHQEIAGKIAAKNRSSYKDAVKYLKRLKRVYKKTGDMDTWEHYFQHITSEYKRLRAFQEELVKGKLM</sequence>